<accession>A0A1E5UNS2</accession>
<sequence>MICIKEKKGKATSQSINIFPLAGTKSSSHRLATASQGMCTNQQ</sequence>
<keyword evidence="2" id="KW-1185">Reference proteome</keyword>
<dbReference type="AlphaFoldDB" id="A0A1E5UNS2"/>
<comment type="caution">
    <text evidence="1">The sequence shown here is derived from an EMBL/GenBank/DDBJ whole genome shotgun (WGS) entry which is preliminary data.</text>
</comment>
<reference evidence="1 2" key="1">
    <citation type="submission" date="2016-09" db="EMBL/GenBank/DDBJ databases">
        <title>The draft genome of Dichanthelium oligosanthes: A C3 panicoid grass species.</title>
        <authorList>
            <person name="Studer A.J."/>
            <person name="Schnable J.C."/>
            <person name="Brutnell T.P."/>
        </authorList>
    </citation>
    <scope>NUCLEOTIDE SEQUENCE [LARGE SCALE GENOMIC DNA]</scope>
    <source>
        <strain evidence="2">cv. Kellogg 1175</strain>
        <tissue evidence="1">Leaf</tissue>
    </source>
</reference>
<dbReference type="EMBL" id="LWDX02069744">
    <property type="protein sequence ID" value="OEL14521.1"/>
    <property type="molecule type" value="Genomic_DNA"/>
</dbReference>
<evidence type="ECO:0000313" key="1">
    <source>
        <dbReference type="EMBL" id="OEL14521.1"/>
    </source>
</evidence>
<protein>
    <submittedName>
        <fullName evidence="1">Uncharacterized protein</fullName>
    </submittedName>
</protein>
<proteinExistence type="predicted"/>
<name>A0A1E5UNS2_9POAL</name>
<evidence type="ECO:0000313" key="2">
    <source>
        <dbReference type="Proteomes" id="UP000095767"/>
    </source>
</evidence>
<organism evidence="1 2">
    <name type="scientific">Dichanthelium oligosanthes</name>
    <dbReference type="NCBI Taxonomy" id="888268"/>
    <lineage>
        <taxon>Eukaryota</taxon>
        <taxon>Viridiplantae</taxon>
        <taxon>Streptophyta</taxon>
        <taxon>Embryophyta</taxon>
        <taxon>Tracheophyta</taxon>
        <taxon>Spermatophyta</taxon>
        <taxon>Magnoliopsida</taxon>
        <taxon>Liliopsida</taxon>
        <taxon>Poales</taxon>
        <taxon>Poaceae</taxon>
        <taxon>PACMAD clade</taxon>
        <taxon>Panicoideae</taxon>
        <taxon>Panicodae</taxon>
        <taxon>Paniceae</taxon>
        <taxon>Dichantheliinae</taxon>
        <taxon>Dichanthelium</taxon>
    </lineage>
</organism>
<dbReference type="Proteomes" id="UP000095767">
    <property type="component" value="Unassembled WGS sequence"/>
</dbReference>
<gene>
    <name evidence="1" type="ORF">BAE44_0024463</name>
</gene>